<sequence length="115" mass="12982">MSEQKKGYFKHHVFFCLNERGADDPRGDCLRHGAMDAWAHTKQAVSDLKLEGVRINKAGCLDRCEKGPVCVVYPDNVWYSYVDTSDLDEIVSEHLQNGRVVERLLVDSPAKTTEA</sequence>
<dbReference type="InterPro" id="IPR036249">
    <property type="entry name" value="Thioredoxin-like_sf"/>
</dbReference>
<organism evidence="1 2">
    <name type="scientific">Hydromonas duriensis</name>
    <dbReference type="NCBI Taxonomy" id="1527608"/>
    <lineage>
        <taxon>Bacteria</taxon>
        <taxon>Pseudomonadati</taxon>
        <taxon>Pseudomonadota</taxon>
        <taxon>Betaproteobacteria</taxon>
        <taxon>Burkholderiales</taxon>
        <taxon>Burkholderiaceae</taxon>
        <taxon>Hydromonas</taxon>
    </lineage>
</organism>
<comment type="caution">
    <text evidence="1">The sequence shown here is derived from an EMBL/GenBank/DDBJ whole genome shotgun (WGS) entry which is preliminary data.</text>
</comment>
<protein>
    <submittedName>
        <fullName evidence="1">(2Fe-2S) ferredoxin</fullName>
    </submittedName>
</protein>
<dbReference type="RefSeq" id="WP_133621342.1">
    <property type="nucleotide sequence ID" value="NZ_SNZE01000025.1"/>
</dbReference>
<evidence type="ECO:0000313" key="1">
    <source>
        <dbReference type="EMBL" id="TDR30200.1"/>
    </source>
</evidence>
<dbReference type="AlphaFoldDB" id="A0A4V3DJI8"/>
<dbReference type="SUPFAM" id="SSF52833">
    <property type="entry name" value="Thioredoxin-like"/>
    <property type="match status" value="1"/>
</dbReference>
<name>A0A4V3DJI8_9BURK</name>
<dbReference type="Proteomes" id="UP000294480">
    <property type="component" value="Unassembled WGS sequence"/>
</dbReference>
<accession>A0A4V3DJI8</accession>
<dbReference type="CDD" id="cd02980">
    <property type="entry name" value="TRX_Fd_family"/>
    <property type="match status" value="1"/>
</dbReference>
<gene>
    <name evidence="1" type="ORF">DFR44_12524</name>
</gene>
<reference evidence="1 2" key="1">
    <citation type="submission" date="2019-03" db="EMBL/GenBank/DDBJ databases">
        <title>Genomic Encyclopedia of Type Strains, Phase IV (KMG-IV): sequencing the most valuable type-strain genomes for metagenomic binning, comparative biology and taxonomic classification.</title>
        <authorList>
            <person name="Goeker M."/>
        </authorList>
    </citation>
    <scope>NUCLEOTIDE SEQUENCE [LARGE SCALE GENOMIC DNA]</scope>
    <source>
        <strain evidence="1 2">DSM 102852</strain>
    </source>
</reference>
<proteinExistence type="predicted"/>
<keyword evidence="2" id="KW-1185">Reference proteome</keyword>
<dbReference type="EMBL" id="SNZE01000025">
    <property type="protein sequence ID" value="TDR30200.1"/>
    <property type="molecule type" value="Genomic_DNA"/>
</dbReference>
<evidence type="ECO:0000313" key="2">
    <source>
        <dbReference type="Proteomes" id="UP000294480"/>
    </source>
</evidence>
<dbReference type="Gene3D" id="3.40.30.10">
    <property type="entry name" value="Glutaredoxin"/>
    <property type="match status" value="1"/>
</dbReference>
<dbReference type="OrthoDB" id="9800597at2"/>